<feature type="transmembrane region" description="Helical" evidence="8">
    <location>
        <begin position="218"/>
        <end position="242"/>
    </location>
</feature>
<keyword evidence="10" id="KW-1185">Reference proteome</keyword>
<protein>
    <submittedName>
        <fullName evidence="9">Glycosyl transferase, family 4</fullName>
        <ecNumber evidence="9">2.7.8.13</ecNumber>
    </submittedName>
</protein>
<dbReference type="PANTHER" id="PTHR22926:SF3">
    <property type="entry name" value="UNDECAPRENYL-PHOSPHATE ALPHA-N-ACETYLGLUCOSAMINYL 1-PHOSPHATE TRANSFERASE"/>
    <property type="match status" value="1"/>
</dbReference>
<dbReference type="GO" id="GO:0071555">
    <property type="term" value="P:cell wall organization"/>
    <property type="evidence" value="ECO:0007669"/>
    <property type="project" value="TreeGrafter"/>
</dbReference>
<feature type="transmembrane region" description="Helical" evidence="8">
    <location>
        <begin position="303"/>
        <end position="323"/>
    </location>
</feature>
<sequence length="337" mass="34630">MVGLALLAVPLSAVATGWLRRVLQARKVLDTPNARSSHSVPTPRGGGLAVLAVALALCAVGWLAGAPVGWRPWALLAGAIVLAALSFADDLGGLGAGKRFAVQALCVGLGLAALPAGALGLGGLLPEVLGGPLVFLGWLWFVNLYNFMDGIDGLTGVETLSLGLGTALVAGSAGMAMDQMMAGPILAGAALGFLWWNWHPARIFLGDVGSVPLGYLLGALLAALAAEGHLAAALLLPGYYLADATLTLGRRALRGAKVWQAHREHFYQRATQGGWPHDRVSLWVGGLNGVLAGLALWSTFDGYALPALAAGIVAIALVLGTFARAGRGRTQAREYEA</sequence>
<dbReference type="EMBL" id="CP000230">
    <property type="protein sequence ID" value="ABC24451.1"/>
    <property type="molecule type" value="Genomic_DNA"/>
</dbReference>
<feature type="transmembrane region" description="Helical" evidence="8">
    <location>
        <begin position="180"/>
        <end position="198"/>
    </location>
</feature>
<feature type="binding site" evidence="7">
    <location>
        <position position="207"/>
    </location>
    <ligand>
        <name>Mg(2+)</name>
        <dbReference type="ChEBI" id="CHEBI:18420"/>
    </ligand>
</feature>
<keyword evidence="5 8" id="KW-1133">Transmembrane helix</keyword>
<evidence type="ECO:0000313" key="9">
    <source>
        <dbReference type="EMBL" id="ABC24451.1"/>
    </source>
</evidence>
<evidence type="ECO:0000256" key="1">
    <source>
        <dbReference type="ARBA" id="ARBA00004651"/>
    </source>
</evidence>
<evidence type="ECO:0000256" key="8">
    <source>
        <dbReference type="SAM" id="Phobius"/>
    </source>
</evidence>
<feature type="transmembrane region" description="Helical" evidence="8">
    <location>
        <begin position="100"/>
        <end position="121"/>
    </location>
</feature>
<dbReference type="HOGENOM" id="CLU_023982_3_0_5"/>
<dbReference type="PANTHER" id="PTHR22926">
    <property type="entry name" value="PHOSPHO-N-ACETYLMURAMOYL-PENTAPEPTIDE-TRANSFERASE"/>
    <property type="match status" value="1"/>
</dbReference>
<dbReference type="GO" id="GO:0005886">
    <property type="term" value="C:plasma membrane"/>
    <property type="evidence" value="ECO:0007669"/>
    <property type="project" value="UniProtKB-SubCell"/>
</dbReference>
<dbReference type="EnsemblBacteria" id="ABC24451">
    <property type="protein sequence ID" value="ABC24451"/>
    <property type="gene ID" value="Rru_A3657"/>
</dbReference>
<evidence type="ECO:0000256" key="4">
    <source>
        <dbReference type="ARBA" id="ARBA00022692"/>
    </source>
</evidence>
<keyword evidence="4 8" id="KW-0812">Transmembrane</keyword>
<keyword evidence="7" id="KW-0460">Magnesium</keyword>
<reference evidence="9 10" key="1">
    <citation type="journal article" date="2011" name="Stand. Genomic Sci.">
        <title>Complete genome sequence of Rhodospirillum rubrum type strain (S1).</title>
        <authorList>
            <person name="Munk A.C."/>
            <person name="Copeland A."/>
            <person name="Lucas S."/>
            <person name="Lapidus A."/>
            <person name="Del Rio T.G."/>
            <person name="Barry K."/>
            <person name="Detter J.C."/>
            <person name="Hammon N."/>
            <person name="Israni S."/>
            <person name="Pitluck S."/>
            <person name="Brettin T."/>
            <person name="Bruce D."/>
            <person name="Han C."/>
            <person name="Tapia R."/>
            <person name="Gilna P."/>
            <person name="Schmutz J."/>
            <person name="Larimer F."/>
            <person name="Land M."/>
            <person name="Kyrpides N.C."/>
            <person name="Mavromatis K."/>
            <person name="Richardson P."/>
            <person name="Rohde M."/>
            <person name="Goker M."/>
            <person name="Klenk H.P."/>
            <person name="Zhang Y."/>
            <person name="Roberts G.P."/>
            <person name="Reslewic S."/>
            <person name="Schwartz D.C."/>
        </authorList>
    </citation>
    <scope>NUCLEOTIDE SEQUENCE [LARGE SCALE GENOMIC DNA]</scope>
    <source>
        <strain evidence="10">ATCC 11170 / ATH 1.1.1 / DSM 467 / LMG 4362 / NCIMB 8255 / S1</strain>
    </source>
</reference>
<dbReference type="KEGG" id="rru:Rru_A3657"/>
<dbReference type="STRING" id="269796.Rru_A3657"/>
<name>Q2RN44_RHORT</name>
<feature type="transmembrane region" description="Helical" evidence="8">
    <location>
        <begin position="154"/>
        <end position="173"/>
    </location>
</feature>
<evidence type="ECO:0000256" key="6">
    <source>
        <dbReference type="ARBA" id="ARBA00023136"/>
    </source>
</evidence>
<dbReference type="EC" id="2.7.8.13" evidence="9"/>
<dbReference type="CDD" id="cd06854">
    <property type="entry name" value="GT_WbpL_WbcO_like"/>
    <property type="match status" value="1"/>
</dbReference>
<evidence type="ECO:0000256" key="5">
    <source>
        <dbReference type="ARBA" id="ARBA00022989"/>
    </source>
</evidence>
<gene>
    <name evidence="9" type="ordered locus">Rru_A3657</name>
</gene>
<dbReference type="GO" id="GO:0009103">
    <property type="term" value="P:lipopolysaccharide biosynthetic process"/>
    <property type="evidence" value="ECO:0007669"/>
    <property type="project" value="TreeGrafter"/>
</dbReference>
<dbReference type="Pfam" id="PF00953">
    <property type="entry name" value="Glycos_transf_4"/>
    <property type="match status" value="1"/>
</dbReference>
<feature type="transmembrane region" description="Helical" evidence="8">
    <location>
        <begin position="72"/>
        <end position="88"/>
    </location>
</feature>
<comment type="subcellular location">
    <subcellularLocation>
        <location evidence="1">Cell membrane</location>
        <topology evidence="1">Multi-pass membrane protein</topology>
    </subcellularLocation>
</comment>
<feature type="transmembrane region" description="Helical" evidence="8">
    <location>
        <begin position="48"/>
        <end position="65"/>
    </location>
</feature>
<dbReference type="PATRIC" id="fig|269796.9.peg.3779"/>
<keyword evidence="7" id="KW-0479">Metal-binding</keyword>
<dbReference type="GO" id="GO:0044038">
    <property type="term" value="P:cell wall macromolecule biosynthetic process"/>
    <property type="evidence" value="ECO:0007669"/>
    <property type="project" value="TreeGrafter"/>
</dbReference>
<evidence type="ECO:0000256" key="2">
    <source>
        <dbReference type="ARBA" id="ARBA00022475"/>
    </source>
</evidence>
<comment type="cofactor">
    <cofactor evidence="7">
        <name>Mg(2+)</name>
        <dbReference type="ChEBI" id="CHEBI:18420"/>
    </cofactor>
</comment>
<proteinExistence type="predicted"/>
<dbReference type="GO" id="GO:0016780">
    <property type="term" value="F:phosphotransferase activity, for other substituted phosphate groups"/>
    <property type="evidence" value="ECO:0007669"/>
    <property type="project" value="InterPro"/>
</dbReference>
<feature type="transmembrane region" description="Helical" evidence="8">
    <location>
        <begin position="128"/>
        <end position="148"/>
    </location>
</feature>
<dbReference type="GO" id="GO:0046872">
    <property type="term" value="F:metal ion binding"/>
    <property type="evidence" value="ECO:0007669"/>
    <property type="project" value="UniProtKB-KW"/>
</dbReference>
<feature type="binding site" evidence="7">
    <location>
        <position position="146"/>
    </location>
    <ligand>
        <name>Mg(2+)</name>
        <dbReference type="ChEBI" id="CHEBI:18420"/>
    </ligand>
</feature>
<feature type="transmembrane region" description="Helical" evidence="8">
    <location>
        <begin position="280"/>
        <end position="297"/>
    </location>
</feature>
<dbReference type="PhylomeDB" id="Q2RN44"/>
<dbReference type="eggNOG" id="COG0472">
    <property type="taxonomic scope" value="Bacteria"/>
</dbReference>
<keyword evidence="2" id="KW-1003">Cell membrane</keyword>
<organism evidence="9 10">
    <name type="scientific">Rhodospirillum rubrum (strain ATCC 11170 / ATH 1.1.1 / DSM 467 / LMG 4362 / NCIMB 8255 / S1)</name>
    <dbReference type="NCBI Taxonomy" id="269796"/>
    <lineage>
        <taxon>Bacteria</taxon>
        <taxon>Pseudomonadati</taxon>
        <taxon>Pseudomonadota</taxon>
        <taxon>Alphaproteobacteria</taxon>
        <taxon>Rhodospirillales</taxon>
        <taxon>Rhodospirillaceae</taxon>
        <taxon>Rhodospirillum</taxon>
    </lineage>
</organism>
<evidence type="ECO:0000256" key="3">
    <source>
        <dbReference type="ARBA" id="ARBA00022679"/>
    </source>
</evidence>
<keyword evidence="6 8" id="KW-0472">Membrane</keyword>
<dbReference type="RefSeq" id="WP_011391404.1">
    <property type="nucleotide sequence ID" value="NC_007643.1"/>
</dbReference>
<dbReference type="InterPro" id="IPR000715">
    <property type="entry name" value="Glycosyl_transferase_4"/>
</dbReference>
<evidence type="ECO:0000256" key="7">
    <source>
        <dbReference type="PIRSR" id="PIRSR600715-1"/>
    </source>
</evidence>
<accession>Q2RN44</accession>
<dbReference type="Proteomes" id="UP000001929">
    <property type="component" value="Chromosome"/>
</dbReference>
<keyword evidence="3 9" id="KW-0808">Transferase</keyword>
<dbReference type="AlphaFoldDB" id="Q2RN44"/>
<evidence type="ECO:0000313" key="10">
    <source>
        <dbReference type="Proteomes" id="UP000001929"/>
    </source>
</evidence>